<organism evidence="3 4">
    <name type="scientific">Cucurbita argyrosperma subsp. sororia</name>
    <dbReference type="NCBI Taxonomy" id="37648"/>
    <lineage>
        <taxon>Eukaryota</taxon>
        <taxon>Viridiplantae</taxon>
        <taxon>Streptophyta</taxon>
        <taxon>Embryophyta</taxon>
        <taxon>Tracheophyta</taxon>
        <taxon>Spermatophyta</taxon>
        <taxon>Magnoliopsida</taxon>
        <taxon>eudicotyledons</taxon>
        <taxon>Gunneridae</taxon>
        <taxon>Pentapetalae</taxon>
        <taxon>rosids</taxon>
        <taxon>fabids</taxon>
        <taxon>Cucurbitales</taxon>
        <taxon>Cucurbitaceae</taxon>
        <taxon>Cucurbiteae</taxon>
        <taxon>Cucurbita</taxon>
    </lineage>
</organism>
<evidence type="ECO:0000256" key="2">
    <source>
        <dbReference type="SAM" id="SignalP"/>
    </source>
</evidence>
<dbReference type="EMBL" id="JAGKQH010000004">
    <property type="protein sequence ID" value="KAG6602175.1"/>
    <property type="molecule type" value="Genomic_DNA"/>
</dbReference>
<feature type="region of interest" description="Disordered" evidence="1">
    <location>
        <begin position="30"/>
        <end position="51"/>
    </location>
</feature>
<comment type="caution">
    <text evidence="3">The sequence shown here is derived from an EMBL/GenBank/DDBJ whole genome shotgun (WGS) entry which is preliminary data.</text>
</comment>
<feature type="chain" id="PRO_5043888041" evidence="2">
    <location>
        <begin position="33"/>
        <end position="103"/>
    </location>
</feature>
<evidence type="ECO:0000313" key="4">
    <source>
        <dbReference type="Proteomes" id="UP000685013"/>
    </source>
</evidence>
<sequence>MKPSSSSMASILFASLLLLSLSLVTLPSTATANSDDASPSPPPSQRPHGHLRSHFHIRSSRAMKQFLPIFKRVAKKQEELDRVFVNAPWPMVVVLPSPPPPFR</sequence>
<feature type="non-terminal residue" evidence="3">
    <location>
        <position position="1"/>
    </location>
</feature>
<accession>A0AAV6NSQ5</accession>
<keyword evidence="4" id="KW-1185">Reference proteome</keyword>
<feature type="signal peptide" evidence="2">
    <location>
        <begin position="1"/>
        <end position="32"/>
    </location>
</feature>
<keyword evidence="2" id="KW-0732">Signal</keyword>
<evidence type="ECO:0000313" key="3">
    <source>
        <dbReference type="EMBL" id="KAG6602175.1"/>
    </source>
</evidence>
<reference evidence="3 4" key="1">
    <citation type="journal article" date="2021" name="Hortic Res">
        <title>The domestication of Cucurbita argyrosperma as revealed by the genome of its wild relative.</title>
        <authorList>
            <person name="Barrera-Redondo J."/>
            <person name="Sanchez-de la Vega G."/>
            <person name="Aguirre-Liguori J.A."/>
            <person name="Castellanos-Morales G."/>
            <person name="Gutierrez-Guerrero Y.T."/>
            <person name="Aguirre-Dugua X."/>
            <person name="Aguirre-Planter E."/>
            <person name="Tenaillon M.I."/>
            <person name="Lira-Saade R."/>
            <person name="Eguiarte L.E."/>
        </authorList>
    </citation>
    <scope>NUCLEOTIDE SEQUENCE [LARGE SCALE GENOMIC DNA]</scope>
    <source>
        <strain evidence="3">JBR-2021</strain>
    </source>
</reference>
<proteinExistence type="predicted"/>
<gene>
    <name evidence="3" type="ORF">SDJN03_07408</name>
</gene>
<dbReference type="AlphaFoldDB" id="A0AAV6NSQ5"/>
<dbReference type="Proteomes" id="UP000685013">
    <property type="component" value="Chromosome 4"/>
</dbReference>
<evidence type="ECO:0000256" key="1">
    <source>
        <dbReference type="SAM" id="MobiDB-lite"/>
    </source>
</evidence>
<protein>
    <submittedName>
        <fullName evidence="3">Uncharacterized protein</fullName>
    </submittedName>
</protein>
<name>A0AAV6NSQ5_9ROSI</name>